<dbReference type="RefSeq" id="WP_146862094.1">
    <property type="nucleotide sequence ID" value="NZ_BARK01000019.1"/>
</dbReference>
<comment type="caution">
    <text evidence="1">The sequence shown here is derived from an EMBL/GenBank/DDBJ whole genome shotgun (WGS) entry which is preliminary data.</text>
</comment>
<dbReference type="EMBL" id="BJVA01000011">
    <property type="protein sequence ID" value="GEK96746.1"/>
    <property type="molecule type" value="Genomic_DNA"/>
</dbReference>
<dbReference type="Proteomes" id="UP000321079">
    <property type="component" value="Unassembled WGS sequence"/>
</dbReference>
<dbReference type="OrthoDB" id="7279773at2"/>
<evidence type="ECO:0000313" key="1">
    <source>
        <dbReference type="EMBL" id="GEK96746.1"/>
    </source>
</evidence>
<gene>
    <name evidence="1" type="ORF">GKA01_19430</name>
</gene>
<organism evidence="1 2">
    <name type="scientific">Gluconobacter kanchanaburiensis NBRC 103587</name>
    <dbReference type="NCBI Taxonomy" id="1307948"/>
    <lineage>
        <taxon>Bacteria</taxon>
        <taxon>Pseudomonadati</taxon>
        <taxon>Pseudomonadota</taxon>
        <taxon>Alphaproteobacteria</taxon>
        <taxon>Acetobacterales</taxon>
        <taxon>Acetobacteraceae</taxon>
        <taxon>Gluconobacter</taxon>
    </lineage>
</organism>
<proteinExistence type="predicted"/>
<accession>A0A511B8H0</accession>
<sequence length="121" mass="13071">MKLYLGQFAVHEEAKVLPASQLIEGLAGQLGGVLQDLRGLEQVCFDAVPHEVAPALQGFDRLEQIIEQLAICCGQLCAEPGLKNVMVGPEIVNRITLGELREWLLSQPSSASSIAGNMELF</sequence>
<reference evidence="1 2" key="1">
    <citation type="submission" date="2019-07" db="EMBL/GenBank/DDBJ databases">
        <title>Whole genome shotgun sequence of Gluconobacter kanchanaburiensis NBRC 103587.</title>
        <authorList>
            <person name="Hosoyama A."/>
            <person name="Uohara A."/>
            <person name="Ohji S."/>
            <person name="Ichikawa N."/>
        </authorList>
    </citation>
    <scope>NUCLEOTIDE SEQUENCE [LARGE SCALE GENOMIC DNA]</scope>
    <source>
        <strain evidence="1 2">NBRC 103587</strain>
    </source>
</reference>
<keyword evidence="2" id="KW-1185">Reference proteome</keyword>
<evidence type="ECO:0000313" key="2">
    <source>
        <dbReference type="Proteomes" id="UP000321079"/>
    </source>
</evidence>
<name>A0A511B8H0_9PROT</name>
<protein>
    <submittedName>
        <fullName evidence="1">Uncharacterized protein</fullName>
    </submittedName>
</protein>
<dbReference type="AlphaFoldDB" id="A0A511B8H0"/>